<proteinExistence type="predicted"/>
<sequence>MKLDEPYTVTYDGIYAVCDRTNRYVDIIERSTCYGGSAWTMHHYASSPLISDIRSAGNMIRYCCAVGTKELELEASVAAAGIESVKVAADEVEITYAGLEGGGVGATVCRAQSQGVLGYNISESGGGRAAKGTITVPRLERLLIGIDDTDNKEQGATWSLAHNIAANLDHPDTRYISHALVQLFPAPAKTQNCVSTVLEFGCADRSSKQVLLEGIYSALEKYSVSNETGMVVLDDFDASQLKDYSHECRTKILTKQYALETARSNNVEIMMSGNGIIGAIAALPWYARPNESVKIE</sequence>
<evidence type="ECO:0000313" key="2">
    <source>
        <dbReference type="Proteomes" id="UP000315423"/>
    </source>
</evidence>
<accession>A0AC61S8M3</accession>
<organism evidence="1 2">
    <name type="scientific">Candidatus Methanomarinus sp</name>
    <dbReference type="NCBI Taxonomy" id="3386244"/>
    <lineage>
        <taxon>Archaea</taxon>
        <taxon>Methanobacteriati</taxon>
        <taxon>Methanobacteriota</taxon>
        <taxon>Stenosarchaea group</taxon>
        <taxon>Methanomicrobia</taxon>
        <taxon>Methanosarcinales</taxon>
        <taxon>ANME-2 cluster</taxon>
        <taxon>Candidatus Methanocomedenaceae</taxon>
        <taxon>Candidatus Methanomarinus</taxon>
    </lineage>
</organism>
<name>A0AC61S8M3_9EURY</name>
<comment type="caution">
    <text evidence="1">The sequence shown here is derived from an EMBL/GenBank/DDBJ whole genome shotgun (WGS) entry which is preliminary data.</text>
</comment>
<dbReference type="Proteomes" id="UP000315423">
    <property type="component" value="Unassembled WGS sequence"/>
</dbReference>
<dbReference type="EMBL" id="QYBA01000262">
    <property type="protein sequence ID" value="TKY91092.1"/>
    <property type="molecule type" value="Genomic_DNA"/>
</dbReference>
<gene>
    <name evidence="1" type="ORF">C5S46_07640</name>
</gene>
<protein>
    <submittedName>
        <fullName evidence="1">DUF1743 domain-containing protein</fullName>
    </submittedName>
</protein>
<evidence type="ECO:0000313" key="1">
    <source>
        <dbReference type="EMBL" id="TKY91092.1"/>
    </source>
</evidence>
<reference evidence="1" key="1">
    <citation type="submission" date="2018-09" db="EMBL/GenBank/DDBJ databases">
        <title>A genomic encyclopedia of anaerobic methanotrophic archaea.</title>
        <authorList>
            <person name="Skennerton C.T."/>
            <person name="Chadwick G.L."/>
            <person name="Laso-Perez R."/>
            <person name="Leu A.O."/>
            <person name="Speth D.R."/>
            <person name="Yu H."/>
            <person name="Morgan-Lang C."/>
            <person name="Hatzenpichler R."/>
            <person name="Goudeau D."/>
            <person name="Malmstrom R."/>
            <person name="Woyke T."/>
            <person name="Hallam S."/>
            <person name="Tyson G.W."/>
            <person name="Wegener G."/>
            <person name="Boetius A."/>
            <person name="Orphan V.J."/>
        </authorList>
    </citation>
    <scope>NUCLEOTIDE SEQUENCE</scope>
    <source>
        <strain evidence="1">CONS3730D10UFb2</strain>
    </source>
</reference>